<proteinExistence type="predicted"/>
<protein>
    <submittedName>
        <fullName evidence="3">Uncharacterized protein</fullName>
    </submittedName>
</protein>
<name>A0ABR3JY03_9AGAR</name>
<evidence type="ECO:0000256" key="1">
    <source>
        <dbReference type="SAM" id="MobiDB-lite"/>
    </source>
</evidence>
<keyword evidence="4" id="KW-1185">Reference proteome</keyword>
<feature type="signal peptide" evidence="2">
    <location>
        <begin position="1"/>
        <end position="19"/>
    </location>
</feature>
<organism evidence="3 4">
    <name type="scientific">Hohenbuehelia grisea</name>
    <dbReference type="NCBI Taxonomy" id="104357"/>
    <lineage>
        <taxon>Eukaryota</taxon>
        <taxon>Fungi</taxon>
        <taxon>Dikarya</taxon>
        <taxon>Basidiomycota</taxon>
        <taxon>Agaricomycotina</taxon>
        <taxon>Agaricomycetes</taxon>
        <taxon>Agaricomycetidae</taxon>
        <taxon>Agaricales</taxon>
        <taxon>Pleurotineae</taxon>
        <taxon>Pleurotaceae</taxon>
        <taxon>Hohenbuehelia</taxon>
    </lineage>
</organism>
<evidence type="ECO:0000313" key="4">
    <source>
        <dbReference type="Proteomes" id="UP001556367"/>
    </source>
</evidence>
<sequence>MTLKFTAALVALVAGAVMASPNEPTRTTALGLIDPPLSSPLEISSLLLAPRRLTNAQRLARGLTPNPPVRRGARTGEGVVRRQNPSALPPIEGAIRFTCEDEVAGVPAGGEVWLEKLPAGGGVYDATGASADSLTVTIPDGAVGPVDMITTNDAFTGTLPNVVGIPGVSSANNDLPPGTDNYAYITASNPTPPGSPPVRQPSAYTVATGREFPVESSIWQVDRDNDYRITPIWVNTDGSTNEVHFVYLPGSSAFALVGDVDVFRTRNVPTIECQANFVPI</sequence>
<comment type="caution">
    <text evidence="3">The sequence shown here is derived from an EMBL/GenBank/DDBJ whole genome shotgun (WGS) entry which is preliminary data.</text>
</comment>
<evidence type="ECO:0000313" key="3">
    <source>
        <dbReference type="EMBL" id="KAL0960411.1"/>
    </source>
</evidence>
<feature type="region of interest" description="Disordered" evidence="1">
    <location>
        <begin position="58"/>
        <end position="85"/>
    </location>
</feature>
<evidence type="ECO:0000256" key="2">
    <source>
        <dbReference type="SAM" id="SignalP"/>
    </source>
</evidence>
<gene>
    <name evidence="3" type="ORF">HGRIS_005453</name>
</gene>
<dbReference type="Proteomes" id="UP001556367">
    <property type="component" value="Unassembled WGS sequence"/>
</dbReference>
<keyword evidence="2" id="KW-0732">Signal</keyword>
<accession>A0ABR3JY03</accession>
<feature type="chain" id="PRO_5045520295" evidence="2">
    <location>
        <begin position="20"/>
        <end position="280"/>
    </location>
</feature>
<dbReference type="EMBL" id="JASNQZ010000001">
    <property type="protein sequence ID" value="KAL0960411.1"/>
    <property type="molecule type" value="Genomic_DNA"/>
</dbReference>
<reference evidence="4" key="1">
    <citation type="submission" date="2024-06" db="EMBL/GenBank/DDBJ databases">
        <title>Multi-omics analyses provide insights into the biosynthesis of the anticancer antibiotic pleurotin in Hohenbuehelia grisea.</title>
        <authorList>
            <person name="Weaver J.A."/>
            <person name="Alberti F."/>
        </authorList>
    </citation>
    <scope>NUCLEOTIDE SEQUENCE [LARGE SCALE GENOMIC DNA]</scope>
    <source>
        <strain evidence="4">T-177</strain>
    </source>
</reference>